<organism evidence="1 2">
    <name type="scientific">Simplicispira suum</name>
    <dbReference type="NCBI Taxonomy" id="2109915"/>
    <lineage>
        <taxon>Bacteria</taxon>
        <taxon>Pseudomonadati</taxon>
        <taxon>Pseudomonadota</taxon>
        <taxon>Betaproteobacteria</taxon>
        <taxon>Burkholderiales</taxon>
        <taxon>Comamonadaceae</taxon>
        <taxon>Simplicispira</taxon>
    </lineage>
</organism>
<name>A0A2S0N5V7_9BURK</name>
<geneLocation type="plasmid" evidence="1 2">
    <name>unnamed1</name>
</geneLocation>
<dbReference type="RefSeq" id="WP_106448367.1">
    <property type="nucleotide sequence ID" value="NZ_CP027670.1"/>
</dbReference>
<dbReference type="KEGG" id="simp:C6571_18440"/>
<evidence type="ECO:0000313" key="2">
    <source>
        <dbReference type="Proteomes" id="UP000239326"/>
    </source>
</evidence>
<reference evidence="1 2" key="1">
    <citation type="submission" date="2018-03" db="EMBL/GenBank/DDBJ databases">
        <title>Genome sequencing of Simplicispira sp.</title>
        <authorList>
            <person name="Kim S.-J."/>
            <person name="Heo J."/>
            <person name="Kwon S.-W."/>
        </authorList>
    </citation>
    <scope>NUCLEOTIDE SEQUENCE [LARGE SCALE GENOMIC DNA]</scope>
    <source>
        <strain evidence="1 2">SC1-8</strain>
        <plasmid evidence="1 2">unnamed1</plasmid>
    </source>
</reference>
<accession>A0A2S0N5V7</accession>
<gene>
    <name evidence="1" type="ORF">C6571_18440</name>
</gene>
<sequence>MAEIDGQYFEVPTYVHRSVCGWQVRVARSESLHFADNQYGGPLQSLQAATQLAAQQCRSRENAYG</sequence>
<keyword evidence="2" id="KW-1185">Reference proteome</keyword>
<dbReference type="AlphaFoldDB" id="A0A2S0N5V7"/>
<proteinExistence type="predicted"/>
<dbReference type="OrthoDB" id="8913945at2"/>
<dbReference type="EMBL" id="CP027670">
    <property type="protein sequence ID" value="AVO43417.1"/>
    <property type="molecule type" value="Genomic_DNA"/>
</dbReference>
<dbReference type="Proteomes" id="UP000239326">
    <property type="component" value="Plasmid unnamed1"/>
</dbReference>
<keyword evidence="1" id="KW-0614">Plasmid</keyword>
<evidence type="ECO:0000313" key="1">
    <source>
        <dbReference type="EMBL" id="AVO43417.1"/>
    </source>
</evidence>
<protein>
    <submittedName>
        <fullName evidence="1">Uncharacterized protein</fullName>
    </submittedName>
</protein>